<dbReference type="Gene3D" id="3.40.1360.10">
    <property type="match status" value="1"/>
</dbReference>
<keyword evidence="18" id="KW-1185">Reference proteome</keyword>
<dbReference type="GO" id="GO:1990077">
    <property type="term" value="C:primosome complex"/>
    <property type="evidence" value="ECO:0007669"/>
    <property type="project" value="UniProtKB-KW"/>
</dbReference>
<dbReference type="HAMAP" id="MF_00974">
    <property type="entry name" value="DNA_primase_DnaG"/>
    <property type="match status" value="1"/>
</dbReference>
<dbReference type="GO" id="GO:0000428">
    <property type="term" value="C:DNA-directed RNA polymerase complex"/>
    <property type="evidence" value="ECO:0007669"/>
    <property type="project" value="UniProtKB-KW"/>
</dbReference>
<proteinExistence type="inferred from homology"/>
<keyword evidence="4 12" id="KW-0548">Nucleotidyltransferase</keyword>
<evidence type="ECO:0000256" key="1">
    <source>
        <dbReference type="ARBA" id="ARBA00022478"/>
    </source>
</evidence>
<protein>
    <recommendedName>
        <fullName evidence="12 13">DNA primase</fullName>
        <ecNumber evidence="12">2.7.7.101</ecNumber>
    </recommendedName>
</protein>
<evidence type="ECO:0000313" key="17">
    <source>
        <dbReference type="EMBL" id="MBB6170903.1"/>
    </source>
</evidence>
<dbReference type="PIRSF" id="PIRSF002811">
    <property type="entry name" value="DnaG"/>
    <property type="match status" value="1"/>
</dbReference>
<evidence type="ECO:0000256" key="11">
    <source>
        <dbReference type="ARBA" id="ARBA00023163"/>
    </source>
</evidence>
<evidence type="ECO:0000256" key="8">
    <source>
        <dbReference type="ARBA" id="ARBA00022833"/>
    </source>
</evidence>
<dbReference type="Pfam" id="PF08275">
    <property type="entry name" value="DNAG_N"/>
    <property type="match status" value="1"/>
</dbReference>
<organism evidence="17 18">
    <name type="scientific">Nocardiopsis mwathae</name>
    <dbReference type="NCBI Taxonomy" id="1472723"/>
    <lineage>
        <taxon>Bacteria</taxon>
        <taxon>Bacillati</taxon>
        <taxon>Actinomycetota</taxon>
        <taxon>Actinomycetes</taxon>
        <taxon>Streptosporangiales</taxon>
        <taxon>Nocardiopsidaceae</taxon>
        <taxon>Nocardiopsis</taxon>
    </lineage>
</organism>
<evidence type="ECO:0000256" key="5">
    <source>
        <dbReference type="ARBA" id="ARBA00022705"/>
    </source>
</evidence>
<dbReference type="Gene3D" id="3.90.580.10">
    <property type="entry name" value="Zinc finger, CHC2-type domain"/>
    <property type="match status" value="1"/>
</dbReference>
<dbReference type="Proteomes" id="UP000546642">
    <property type="component" value="Unassembled WGS sequence"/>
</dbReference>
<evidence type="ECO:0000256" key="3">
    <source>
        <dbReference type="ARBA" id="ARBA00022679"/>
    </source>
</evidence>
<evidence type="ECO:0000256" key="2">
    <source>
        <dbReference type="ARBA" id="ARBA00022515"/>
    </source>
</evidence>
<keyword evidence="9" id="KW-0460">Magnesium</keyword>
<keyword evidence="6 12" id="KW-0479">Metal-binding</keyword>
<dbReference type="InterPro" id="IPR013173">
    <property type="entry name" value="DNA_primase_DnaG_DnaB-bd_dom"/>
</dbReference>
<dbReference type="EC" id="2.7.7.101" evidence="12"/>
<dbReference type="SMART" id="SM00766">
    <property type="entry name" value="DnaG_DnaB_bind"/>
    <property type="match status" value="1"/>
</dbReference>
<dbReference type="NCBIfam" id="TIGR01391">
    <property type="entry name" value="dnaG"/>
    <property type="match status" value="1"/>
</dbReference>
<dbReference type="FunFam" id="3.90.580.10:FF:000001">
    <property type="entry name" value="DNA primase"/>
    <property type="match status" value="1"/>
</dbReference>
<keyword evidence="7 12" id="KW-0863">Zinc-finger</keyword>
<dbReference type="Pfam" id="PF10410">
    <property type="entry name" value="DnaB_bind"/>
    <property type="match status" value="1"/>
</dbReference>
<dbReference type="CDD" id="cd03364">
    <property type="entry name" value="TOPRIM_DnaG_primases"/>
    <property type="match status" value="1"/>
</dbReference>
<dbReference type="Pfam" id="PF08278">
    <property type="entry name" value="DnaG_DnaB_bind"/>
    <property type="match status" value="1"/>
</dbReference>
<feature type="region of interest" description="Disordered" evidence="15">
    <location>
        <begin position="440"/>
        <end position="472"/>
    </location>
</feature>
<dbReference type="SMART" id="SM00400">
    <property type="entry name" value="ZnF_CHCC"/>
    <property type="match status" value="1"/>
</dbReference>
<evidence type="ECO:0000256" key="4">
    <source>
        <dbReference type="ARBA" id="ARBA00022695"/>
    </source>
</evidence>
<feature type="domain" description="Toprim" evidence="16">
    <location>
        <begin position="261"/>
        <end position="362"/>
    </location>
</feature>
<keyword evidence="2 12" id="KW-0639">Primosome</keyword>
<evidence type="ECO:0000256" key="7">
    <source>
        <dbReference type="ARBA" id="ARBA00022771"/>
    </source>
</evidence>
<comment type="function">
    <text evidence="12 13">RNA polymerase that catalyzes the synthesis of short RNA molecules used as primers for DNA polymerase during DNA replication.</text>
</comment>
<dbReference type="EMBL" id="JACHDS010000001">
    <property type="protein sequence ID" value="MBB6170903.1"/>
    <property type="molecule type" value="Genomic_DNA"/>
</dbReference>
<dbReference type="InterPro" id="IPR006295">
    <property type="entry name" value="DNA_primase_DnaG"/>
</dbReference>
<dbReference type="GO" id="GO:0006269">
    <property type="term" value="P:DNA replication, synthesis of primer"/>
    <property type="evidence" value="ECO:0007669"/>
    <property type="project" value="UniProtKB-UniRule"/>
</dbReference>
<keyword evidence="3 12" id="KW-0808">Transferase</keyword>
<comment type="cofactor">
    <cofactor evidence="12 13 14">
        <name>Zn(2+)</name>
        <dbReference type="ChEBI" id="CHEBI:29105"/>
    </cofactor>
    <text evidence="12 13 14">Binds 1 zinc ion per monomer.</text>
</comment>
<dbReference type="FunFam" id="3.90.980.10:FF:000001">
    <property type="entry name" value="DNA primase"/>
    <property type="match status" value="1"/>
</dbReference>
<evidence type="ECO:0000256" key="15">
    <source>
        <dbReference type="SAM" id="MobiDB-lite"/>
    </source>
</evidence>
<dbReference type="PROSITE" id="PS50880">
    <property type="entry name" value="TOPRIM"/>
    <property type="match status" value="1"/>
</dbReference>
<dbReference type="GO" id="GO:0008270">
    <property type="term" value="F:zinc ion binding"/>
    <property type="evidence" value="ECO:0007669"/>
    <property type="project" value="UniProtKB-UniRule"/>
</dbReference>
<dbReference type="GO" id="GO:0005737">
    <property type="term" value="C:cytoplasm"/>
    <property type="evidence" value="ECO:0007669"/>
    <property type="project" value="TreeGrafter"/>
</dbReference>
<keyword evidence="5 12" id="KW-0235">DNA replication</keyword>
<dbReference type="Pfam" id="PF13662">
    <property type="entry name" value="Toprim_4"/>
    <property type="match status" value="1"/>
</dbReference>
<evidence type="ECO:0000256" key="6">
    <source>
        <dbReference type="ARBA" id="ARBA00022723"/>
    </source>
</evidence>
<evidence type="ECO:0000256" key="10">
    <source>
        <dbReference type="ARBA" id="ARBA00023125"/>
    </source>
</evidence>
<dbReference type="InterPro" id="IPR050219">
    <property type="entry name" value="DnaG_primase"/>
</dbReference>
<comment type="domain">
    <text evidence="12">Contains an N-terminal zinc-binding domain, a central core domain that contains the primase activity, and a C-terminal DnaB-binding domain.</text>
</comment>
<dbReference type="RefSeq" id="WP_184073904.1">
    <property type="nucleotide sequence ID" value="NZ_JACHDS010000001.1"/>
</dbReference>
<sequence length="627" mass="69227">MAGRIRDEDIALVRERSPIADVIGEYLQLRNAGGGSLKGLCPFHDEKSPSFNVTPARGLYHCFGCGEGGDVIRFIQEIEQLSFVDAVEHLAQQAGVQLRYEHGGRSARADQGQRQRLIEAHREAAAFYVEQLLSPGAQEGRRFLSERGFTRADAEKFGIGFAPPGWETLTTHLRKKGFSDREIITAGLASQGRRGAYDKFRNRLVWPVREVTGDVVGFGARKLDPEDDGPKYLNTPETPIFKKGHLLYGLDLAKREIARQRQAVIVEGYTDVMACHLAGVPTAVATCGTSFGEEHAKILRRMLLGRSNQGGEVIFTFDGDAAGQKAALRAFDESHGFSSDSFVAVQSDGLDPCDLRIQRGDGALRDLVAGRKPLVEFVIRSRIVEHNLDTNEGRLAAIDAAAPIIATIRDAGLRKEYAKDLDKWTGFMDERQVLRRVAQHMGRPEGERRPGRGRPAPAPPPGAAETAPYDLRDPSLQRERQALKIAVQYPALAAEFDTLDAETFTVPQHRAMAELIRGNGGVAAVGDPAQWATRLRDSAPNEAQRTFVTQLAVEPIEVYGELDEHYAKEILGTIRIHSINRQVANLKSRLGRLDPTADAEEYQRVFTELMGVEQQRRLIRERGSGAT</sequence>
<comment type="catalytic activity">
    <reaction evidence="12">
        <text>ssDNA + n NTP = ssDNA/pppN(pN)n-1 hybrid + (n-1) diphosphate.</text>
        <dbReference type="EC" id="2.7.7.101"/>
    </reaction>
</comment>
<dbReference type="InterPro" id="IPR036977">
    <property type="entry name" value="DNA_primase_Znf_CHC2"/>
</dbReference>
<dbReference type="AlphaFoldDB" id="A0A7W9YEW4"/>
<dbReference type="InterPro" id="IPR030846">
    <property type="entry name" value="DnaG_bac"/>
</dbReference>
<comment type="subunit">
    <text evidence="12">Monomer. Interacts with DnaB.</text>
</comment>
<feature type="zinc finger region" description="CHC2-type" evidence="12 14">
    <location>
        <begin position="41"/>
        <end position="65"/>
    </location>
</feature>
<keyword evidence="10 12" id="KW-0238">DNA-binding</keyword>
<accession>A0A7W9YEW4</accession>
<keyword evidence="8 12" id="KW-0862">Zinc</keyword>
<evidence type="ECO:0000256" key="13">
    <source>
        <dbReference type="PIRNR" id="PIRNR002811"/>
    </source>
</evidence>
<evidence type="ECO:0000259" key="16">
    <source>
        <dbReference type="PROSITE" id="PS50880"/>
    </source>
</evidence>
<evidence type="ECO:0000256" key="12">
    <source>
        <dbReference type="HAMAP-Rule" id="MF_00974"/>
    </source>
</evidence>
<dbReference type="PANTHER" id="PTHR30313:SF2">
    <property type="entry name" value="DNA PRIMASE"/>
    <property type="match status" value="1"/>
</dbReference>
<evidence type="ECO:0000256" key="14">
    <source>
        <dbReference type="PIRSR" id="PIRSR002811-1"/>
    </source>
</evidence>
<dbReference type="Gene3D" id="3.90.980.10">
    <property type="entry name" value="DNA primase, catalytic core, N-terminal domain"/>
    <property type="match status" value="1"/>
</dbReference>
<dbReference type="InterPro" id="IPR019475">
    <property type="entry name" value="DNA_primase_DnaB-bd"/>
</dbReference>
<dbReference type="InterPro" id="IPR013264">
    <property type="entry name" value="DNAG_N"/>
</dbReference>
<keyword evidence="1 12" id="KW-0240">DNA-directed RNA polymerase</keyword>
<name>A0A7W9YEW4_9ACTN</name>
<dbReference type="InterPro" id="IPR002694">
    <property type="entry name" value="Znf_CHC2"/>
</dbReference>
<comment type="similarity">
    <text evidence="12 13">Belongs to the DnaG primase family.</text>
</comment>
<dbReference type="InterPro" id="IPR034151">
    <property type="entry name" value="TOPRIM_DnaG_bac"/>
</dbReference>
<evidence type="ECO:0000313" key="18">
    <source>
        <dbReference type="Proteomes" id="UP000546642"/>
    </source>
</evidence>
<comment type="caution">
    <text evidence="17">The sequence shown here is derived from an EMBL/GenBank/DDBJ whole genome shotgun (WGS) entry which is preliminary data.</text>
</comment>
<dbReference type="GO" id="GO:0003899">
    <property type="term" value="F:DNA-directed RNA polymerase activity"/>
    <property type="evidence" value="ECO:0007669"/>
    <property type="project" value="UniProtKB-UniRule"/>
</dbReference>
<dbReference type="SMART" id="SM00493">
    <property type="entry name" value="TOPRIM"/>
    <property type="match status" value="1"/>
</dbReference>
<keyword evidence="11 12" id="KW-0804">Transcription</keyword>
<dbReference type="InterPro" id="IPR037068">
    <property type="entry name" value="DNA_primase_core_N_sf"/>
</dbReference>
<evidence type="ECO:0000256" key="9">
    <source>
        <dbReference type="ARBA" id="ARBA00022842"/>
    </source>
</evidence>
<dbReference type="SUPFAM" id="SSF57783">
    <property type="entry name" value="Zinc beta-ribbon"/>
    <property type="match status" value="1"/>
</dbReference>
<reference evidence="17 18" key="1">
    <citation type="submission" date="2020-08" db="EMBL/GenBank/DDBJ databases">
        <title>Sequencing the genomes of 1000 actinobacteria strains.</title>
        <authorList>
            <person name="Klenk H.-P."/>
        </authorList>
    </citation>
    <scope>NUCLEOTIDE SEQUENCE [LARGE SCALE GENOMIC DNA]</scope>
    <source>
        <strain evidence="17 18">DSM 46659</strain>
    </source>
</reference>
<dbReference type="Pfam" id="PF01807">
    <property type="entry name" value="Zn_ribbon_DnaG"/>
    <property type="match status" value="1"/>
</dbReference>
<dbReference type="PANTHER" id="PTHR30313">
    <property type="entry name" value="DNA PRIMASE"/>
    <property type="match status" value="1"/>
</dbReference>
<gene>
    <name evidence="12" type="primary">dnaG</name>
    <name evidence="17" type="ORF">HNR23_000963</name>
</gene>
<dbReference type="GO" id="GO:0003677">
    <property type="term" value="F:DNA binding"/>
    <property type="evidence" value="ECO:0007669"/>
    <property type="project" value="UniProtKB-KW"/>
</dbReference>
<dbReference type="SUPFAM" id="SSF56731">
    <property type="entry name" value="DNA primase core"/>
    <property type="match status" value="1"/>
</dbReference>
<dbReference type="InterPro" id="IPR006171">
    <property type="entry name" value="TOPRIM_dom"/>
</dbReference>